<protein>
    <submittedName>
        <fullName evidence="9">ABC transporter permease</fullName>
    </submittedName>
</protein>
<evidence type="ECO:0000256" key="2">
    <source>
        <dbReference type="ARBA" id="ARBA00022448"/>
    </source>
</evidence>
<evidence type="ECO:0000256" key="7">
    <source>
        <dbReference type="RuleBase" id="RU363032"/>
    </source>
</evidence>
<name>A0ABV9B3H0_9ACTN</name>
<dbReference type="Proteomes" id="UP001595839">
    <property type="component" value="Unassembled WGS sequence"/>
</dbReference>
<feature type="transmembrane region" description="Helical" evidence="7">
    <location>
        <begin position="234"/>
        <end position="256"/>
    </location>
</feature>
<dbReference type="CDD" id="cd06261">
    <property type="entry name" value="TM_PBP2"/>
    <property type="match status" value="1"/>
</dbReference>
<dbReference type="InterPro" id="IPR035906">
    <property type="entry name" value="MetI-like_sf"/>
</dbReference>
<dbReference type="EMBL" id="JBHSFK010000030">
    <property type="protein sequence ID" value="MFC4504958.1"/>
    <property type="molecule type" value="Genomic_DNA"/>
</dbReference>
<feature type="transmembrane region" description="Helical" evidence="7">
    <location>
        <begin position="111"/>
        <end position="133"/>
    </location>
</feature>
<organism evidence="9 10">
    <name type="scientific">Streptomyces vulcanius</name>
    <dbReference type="NCBI Taxonomy" id="1441876"/>
    <lineage>
        <taxon>Bacteria</taxon>
        <taxon>Bacillati</taxon>
        <taxon>Actinomycetota</taxon>
        <taxon>Actinomycetes</taxon>
        <taxon>Kitasatosporales</taxon>
        <taxon>Streptomycetaceae</taxon>
        <taxon>Streptomyces</taxon>
    </lineage>
</organism>
<keyword evidence="6 7" id="KW-0472">Membrane</keyword>
<evidence type="ECO:0000256" key="6">
    <source>
        <dbReference type="ARBA" id="ARBA00023136"/>
    </source>
</evidence>
<dbReference type="PANTHER" id="PTHR30151:SF20">
    <property type="entry name" value="ABC TRANSPORTER PERMEASE PROTEIN HI_0355-RELATED"/>
    <property type="match status" value="1"/>
</dbReference>
<sequence length="273" mass="29463">MSTTSVRKAKRARREWGESPLFRTVTPTLAVLLAVVAWQVATKLGNVAPTVLPSPTRVAEAAWTDREALWQNTIPTLQVTVVGLVVSVVISAILATLLSFVPLLRNATLPLLIVAQSIPIIVLAPLFVIWFGFGLGPKIGLIAITTTLPMTISLLQGFLSADPDAATLMKSLGANRVKVFLRLQVPSSLPFFFTGLRVVASFAVLAAIFAETVGAVNGLGIYMATQKNMLRTDLVLAAAVVSIVVSLLLFSLTYLLETLAMPWERRRKAMRSE</sequence>
<evidence type="ECO:0000256" key="3">
    <source>
        <dbReference type="ARBA" id="ARBA00022475"/>
    </source>
</evidence>
<gene>
    <name evidence="9" type="ORF">ACFPIH_36600</name>
</gene>
<feature type="domain" description="ABC transmembrane type-1" evidence="8">
    <location>
        <begin position="73"/>
        <end position="253"/>
    </location>
</feature>
<dbReference type="RefSeq" id="WP_381182505.1">
    <property type="nucleotide sequence ID" value="NZ_JBHSFK010000030.1"/>
</dbReference>
<evidence type="ECO:0000259" key="8">
    <source>
        <dbReference type="PROSITE" id="PS50928"/>
    </source>
</evidence>
<reference evidence="10" key="1">
    <citation type="journal article" date="2019" name="Int. J. Syst. Evol. Microbiol.">
        <title>The Global Catalogue of Microorganisms (GCM) 10K type strain sequencing project: providing services to taxonomists for standard genome sequencing and annotation.</title>
        <authorList>
            <consortium name="The Broad Institute Genomics Platform"/>
            <consortium name="The Broad Institute Genome Sequencing Center for Infectious Disease"/>
            <person name="Wu L."/>
            <person name="Ma J."/>
        </authorList>
    </citation>
    <scope>NUCLEOTIDE SEQUENCE [LARGE SCALE GENOMIC DNA]</scope>
    <source>
        <strain evidence="10">CGMCC 4.7177</strain>
    </source>
</reference>
<dbReference type="Pfam" id="PF00528">
    <property type="entry name" value="BPD_transp_1"/>
    <property type="match status" value="1"/>
</dbReference>
<evidence type="ECO:0000313" key="9">
    <source>
        <dbReference type="EMBL" id="MFC4504958.1"/>
    </source>
</evidence>
<dbReference type="PROSITE" id="PS50928">
    <property type="entry name" value="ABC_TM1"/>
    <property type="match status" value="1"/>
</dbReference>
<keyword evidence="3" id="KW-1003">Cell membrane</keyword>
<keyword evidence="2 7" id="KW-0813">Transport</keyword>
<accession>A0ABV9B3H0</accession>
<comment type="caution">
    <text evidence="9">The sequence shown here is derived from an EMBL/GenBank/DDBJ whole genome shotgun (WGS) entry which is preliminary data.</text>
</comment>
<evidence type="ECO:0000256" key="5">
    <source>
        <dbReference type="ARBA" id="ARBA00022989"/>
    </source>
</evidence>
<keyword evidence="10" id="KW-1185">Reference proteome</keyword>
<dbReference type="Gene3D" id="1.10.3720.10">
    <property type="entry name" value="MetI-like"/>
    <property type="match status" value="1"/>
</dbReference>
<dbReference type="InterPro" id="IPR000515">
    <property type="entry name" value="MetI-like"/>
</dbReference>
<comment type="similarity">
    <text evidence="7">Belongs to the binding-protein-dependent transport system permease family.</text>
</comment>
<evidence type="ECO:0000256" key="1">
    <source>
        <dbReference type="ARBA" id="ARBA00004651"/>
    </source>
</evidence>
<feature type="transmembrane region" description="Helical" evidence="7">
    <location>
        <begin position="79"/>
        <end position="104"/>
    </location>
</feature>
<dbReference type="PANTHER" id="PTHR30151">
    <property type="entry name" value="ALKANE SULFONATE ABC TRANSPORTER-RELATED, MEMBRANE SUBUNIT"/>
    <property type="match status" value="1"/>
</dbReference>
<feature type="transmembrane region" description="Helical" evidence="7">
    <location>
        <begin position="21"/>
        <end position="41"/>
    </location>
</feature>
<evidence type="ECO:0000313" key="10">
    <source>
        <dbReference type="Proteomes" id="UP001595839"/>
    </source>
</evidence>
<feature type="transmembrane region" description="Helical" evidence="7">
    <location>
        <begin position="139"/>
        <end position="159"/>
    </location>
</feature>
<dbReference type="SUPFAM" id="SSF161098">
    <property type="entry name" value="MetI-like"/>
    <property type="match status" value="1"/>
</dbReference>
<proteinExistence type="inferred from homology"/>
<comment type="subcellular location">
    <subcellularLocation>
        <location evidence="1 7">Cell membrane</location>
        <topology evidence="1 7">Multi-pass membrane protein</topology>
    </subcellularLocation>
</comment>
<evidence type="ECO:0000256" key="4">
    <source>
        <dbReference type="ARBA" id="ARBA00022692"/>
    </source>
</evidence>
<feature type="transmembrane region" description="Helical" evidence="7">
    <location>
        <begin position="202"/>
        <end position="222"/>
    </location>
</feature>
<keyword evidence="5 7" id="KW-1133">Transmembrane helix</keyword>
<keyword evidence="4 7" id="KW-0812">Transmembrane</keyword>